<evidence type="ECO:0000256" key="2">
    <source>
        <dbReference type="SAM" id="SignalP"/>
    </source>
</evidence>
<dbReference type="KEGG" id="mpau:ZMTM_24680"/>
<evidence type="ECO:0000313" key="4">
    <source>
        <dbReference type="EMBL" id="BCM26209.1"/>
    </source>
</evidence>
<keyword evidence="1" id="KW-1133">Transmembrane helix</keyword>
<proteinExistence type="predicted"/>
<feature type="transmembrane region" description="Helical" evidence="1">
    <location>
        <begin position="665"/>
        <end position="681"/>
    </location>
</feature>
<keyword evidence="1" id="KW-0812">Transmembrane</keyword>
<name>A0A8D5G1G2_9PROT</name>
<dbReference type="NCBIfam" id="NF038126">
    <property type="entry name" value="PEP_CTERM_FxDxF"/>
    <property type="match status" value="1"/>
</dbReference>
<dbReference type="Proteomes" id="UP000826722">
    <property type="component" value="Chromosome"/>
</dbReference>
<protein>
    <recommendedName>
        <fullName evidence="3">Ice-binding protein C-terminal domain-containing protein</fullName>
    </recommendedName>
</protein>
<feature type="signal peptide" evidence="2">
    <location>
        <begin position="1"/>
        <end position="34"/>
    </location>
</feature>
<feature type="chain" id="PRO_5034513480" description="Ice-binding protein C-terminal domain-containing protein" evidence="2">
    <location>
        <begin position="35"/>
        <end position="690"/>
    </location>
</feature>
<dbReference type="AlphaFoldDB" id="A0A8D5G1G2"/>
<organism evidence="4 5">
    <name type="scientific">Methyloradius palustris</name>
    <dbReference type="NCBI Taxonomy" id="2778876"/>
    <lineage>
        <taxon>Bacteria</taxon>
        <taxon>Pseudomonadati</taxon>
        <taxon>Pseudomonadota</taxon>
        <taxon>Betaproteobacteria</taxon>
        <taxon>Nitrosomonadales</taxon>
        <taxon>Methylophilaceae</taxon>
        <taxon>Methyloradius</taxon>
    </lineage>
</organism>
<evidence type="ECO:0000259" key="3">
    <source>
        <dbReference type="Pfam" id="PF07589"/>
    </source>
</evidence>
<dbReference type="RefSeq" id="WP_221764223.1">
    <property type="nucleotide sequence ID" value="NZ_AP024110.1"/>
</dbReference>
<keyword evidence="5" id="KW-1185">Reference proteome</keyword>
<feature type="domain" description="Ice-binding protein C-terminal" evidence="3">
    <location>
        <begin position="659"/>
        <end position="683"/>
    </location>
</feature>
<dbReference type="Pfam" id="PF07589">
    <property type="entry name" value="PEP-CTERM"/>
    <property type="match status" value="1"/>
</dbReference>
<evidence type="ECO:0000313" key="5">
    <source>
        <dbReference type="Proteomes" id="UP000826722"/>
    </source>
</evidence>
<gene>
    <name evidence="4" type="ORF">ZMTM_24680</name>
</gene>
<dbReference type="EMBL" id="AP024110">
    <property type="protein sequence ID" value="BCM26209.1"/>
    <property type="molecule type" value="Genomic_DNA"/>
</dbReference>
<evidence type="ECO:0000256" key="1">
    <source>
        <dbReference type="SAM" id="Phobius"/>
    </source>
</evidence>
<keyword evidence="2" id="KW-0732">Signal</keyword>
<sequence>MQFTPSQFALKPNRLAVAVVLAGLIQLTASPVFAASFTINADSTTAQTLGSGSGQTGSVAAGRSLKVNGSTVAVTITGNNASLTNLGTISQTGSGRVIRDNTGVSGLMITNGSITNSTALMQAADADVIQMAKSPASVTLDNYGQMISLNASAGGSQVVDFNAILSGSNVVNNYAGGLMKAYEADAVRPGVNGVVNNAGTIQSITTAGSSSDGVDAQNNSGITVNNLSTGIIEGGRHAITGGALNSTSSFTMTVNNSAGGIIRGMNGSGLNLDGFNANQVVTVVNGGLITGNGVTGDGDGVDVDGLVNITNTGTIRSINAYSAPSAGLAYSEGISVGGGTIINSGTIEGLVATGNTNAVGRGITLAGNDISSGPLAGTREALYGNATITNQASGLIRGQSDSAIVAVGAASQYTVTINNNAGAVILGGGATTAAIQTGLNNAVINNAGTINGASSGKAITFAGASNALYITGGSASVIGNISGAVGGSNTMVINPGTGNSFAYAGSVSNFNSVEVKSGNVTLSGANTYGGKTMVSGGTLTLDGANRISASSALELNGGTLAITNVNTANGQTFASLSLTDNSILNLGNTSITFNGLGDVVSGKTLTITDYLASASPTYAFRVLGNFSADTSFQTLISGTTINGVGAKFQFDGVYTNVAAVPEPETYAMFIFGLGLIGFVARRRKQKEEMA</sequence>
<keyword evidence="1" id="KW-0472">Membrane</keyword>
<dbReference type="InterPro" id="IPR013424">
    <property type="entry name" value="Ice-binding_C"/>
</dbReference>
<accession>A0A8D5G1G2</accession>
<reference evidence="4" key="1">
    <citation type="journal article" date="2021" name="Arch. Microbiol.">
        <title>Methyloradius palustris gen. nov., sp. nov., a methanol-oxidizing bacterium isolated from snow.</title>
        <authorList>
            <person name="Miyadera T."/>
            <person name="Kojima H."/>
            <person name="Fukui M."/>
        </authorList>
    </citation>
    <scope>NUCLEOTIDE SEQUENCE</scope>
    <source>
        <strain evidence="4">Zm11</strain>
    </source>
</reference>
<dbReference type="NCBIfam" id="TIGR02595">
    <property type="entry name" value="PEP_CTERM"/>
    <property type="match status" value="1"/>
</dbReference>